<comment type="caution">
    <text evidence="1">The sequence shown here is derived from an EMBL/GenBank/DDBJ whole genome shotgun (WGS) entry which is preliminary data.</text>
</comment>
<name>A0ABR1JPX6_9AGAR</name>
<dbReference type="Proteomes" id="UP001498398">
    <property type="component" value="Unassembled WGS sequence"/>
</dbReference>
<accession>A0ABR1JPX6</accession>
<dbReference type="EMBL" id="JBANRG010000010">
    <property type="protein sequence ID" value="KAK7462990.1"/>
    <property type="molecule type" value="Genomic_DNA"/>
</dbReference>
<organism evidence="1 2">
    <name type="scientific">Marasmiellus scandens</name>
    <dbReference type="NCBI Taxonomy" id="2682957"/>
    <lineage>
        <taxon>Eukaryota</taxon>
        <taxon>Fungi</taxon>
        <taxon>Dikarya</taxon>
        <taxon>Basidiomycota</taxon>
        <taxon>Agaricomycotina</taxon>
        <taxon>Agaricomycetes</taxon>
        <taxon>Agaricomycetidae</taxon>
        <taxon>Agaricales</taxon>
        <taxon>Marasmiineae</taxon>
        <taxon>Omphalotaceae</taxon>
        <taxon>Marasmiellus</taxon>
    </lineage>
</organism>
<keyword evidence="2" id="KW-1185">Reference proteome</keyword>
<sequence length="488" mass="55945">MRDLCPVGFNGAIGWINPVDTGFQTLDRFLKSRNTMSEQSDRDAINNMLRRFEIPDKTWINLQLRILGDYLQESTYTAPHDSDVLRTTYKHLARDLFSLLPDPDVLQPPVSSTRFDIHSHYMPILRLSYICHQDHSSDALFSCFLNYFYLIERYAPSDKPIVAKCRQAVLEYFVTKTHDPVFICSQLGPYKHSQLQSCILADVSNPSGDPGKVIPAIWLLFYGLNQVDRHVPFPFLVRQVFLAILQNSKASTWKHPLLPHVRLMGAGFICDKMGSLLLDPRYNSPEDLNEAEMLQCIKALSAEMLPGGVSKIERFSVPLNRETMYSLNDEQSAQVEGLRSNVKSLYLNVVAEFISLCRQPVEEVKPFRRDAFIKIYSGFAYYHNDVAVDPTSQMNFAQSVSDLLSDLLASESHSPDTQDEISLRMEIIRAICNCSIDEEALEWLDHGGAAKLLLEAMDRHRELQYFVKWEEELLYQHCRRVVENGLYC</sequence>
<gene>
    <name evidence="1" type="ORF">VKT23_007571</name>
</gene>
<evidence type="ECO:0000313" key="1">
    <source>
        <dbReference type="EMBL" id="KAK7462990.1"/>
    </source>
</evidence>
<evidence type="ECO:0000313" key="2">
    <source>
        <dbReference type="Proteomes" id="UP001498398"/>
    </source>
</evidence>
<protein>
    <submittedName>
        <fullName evidence="1">Uncharacterized protein</fullName>
    </submittedName>
</protein>
<proteinExistence type="predicted"/>
<reference evidence="1 2" key="1">
    <citation type="submission" date="2024-01" db="EMBL/GenBank/DDBJ databases">
        <title>A draft genome for the cacao thread blight pathogen Marasmiellus scandens.</title>
        <authorList>
            <person name="Baruah I.K."/>
            <person name="Leung J."/>
            <person name="Bukari Y."/>
            <person name="Amoako-Attah I."/>
            <person name="Meinhardt L.W."/>
            <person name="Bailey B.A."/>
            <person name="Cohen S.P."/>
        </authorList>
    </citation>
    <scope>NUCLEOTIDE SEQUENCE [LARGE SCALE GENOMIC DNA]</scope>
    <source>
        <strain evidence="1 2">GH-19</strain>
    </source>
</reference>